<dbReference type="GeneID" id="25779386"/>
<keyword evidence="2" id="KW-1185">Reference proteome</keyword>
<proteinExistence type="predicted"/>
<protein>
    <submittedName>
        <fullName evidence="1">Uncharacterized protein</fullName>
    </submittedName>
</protein>
<dbReference type="KEGG" id="tatv:25779386"/>
<comment type="caution">
    <text evidence="1">The sequence shown here is derived from an EMBL/GenBank/DDBJ whole genome shotgun (WGS) entry which is preliminary data.</text>
</comment>
<dbReference type="HOGENOM" id="CLU_566266_0_0_1"/>
<name>G9PC60_HYPAI</name>
<organism evidence="1 2">
    <name type="scientific">Hypocrea atroviridis (strain ATCC 20476 / IMI 206040)</name>
    <name type="common">Trichoderma atroviride</name>
    <dbReference type="NCBI Taxonomy" id="452589"/>
    <lineage>
        <taxon>Eukaryota</taxon>
        <taxon>Fungi</taxon>
        <taxon>Dikarya</taxon>
        <taxon>Ascomycota</taxon>
        <taxon>Pezizomycotina</taxon>
        <taxon>Sordariomycetes</taxon>
        <taxon>Hypocreomycetidae</taxon>
        <taxon>Hypocreales</taxon>
        <taxon>Hypocreaceae</taxon>
        <taxon>Trichoderma</taxon>
    </lineage>
</organism>
<dbReference type="eggNOG" id="ENOG502RM38">
    <property type="taxonomic scope" value="Eukaryota"/>
</dbReference>
<dbReference type="Proteomes" id="UP000005426">
    <property type="component" value="Unassembled WGS sequence"/>
</dbReference>
<sequence length="482" mass="54551">MPRARCKRKCVVVATSRAPKRNRTDPQYPPIVGEVLKINDHENHEEVVEERDGAELAAEEIRAVCEALIRQTFSAIGMDVDSYLACFNACVEKAISNAMVYATAWSKWGGYRDLLCKMAYVADLCQTTGKLHCPTAPAIVMAYTLLRICKVTTRAAGGLPRVMEICKTLECAAPAIRHYEDHPDVILRLPDSFEPPEEWPAMVYNNVTEQGGQVAKVDTGCLDIDKKHRGQLLLKLKDLEASDAVDSDQTYKVEVSRTVTRQEAQQVLQSIIEPLRELETPESSLFDHLTLPRLKVLPVGDKRLILWWIKDIKPEIFAEWRKETEQDIEQYQWTETVKGKLPETWADHPADTVFKRIEERAKTDPDPSNIKDLVLLKEIFKDQERQGMDPAFCQKMTQWMLRREHKADEQAATIAKLHKKLDLVDEQAAEQAAASAKVLKRLDLVLAKLGETSEPMTEDAESLLGDSLVDFTDAKSPLFINE</sequence>
<accession>G9PC60</accession>
<evidence type="ECO:0000313" key="1">
    <source>
        <dbReference type="EMBL" id="EHK39442.1"/>
    </source>
</evidence>
<dbReference type="RefSeq" id="XP_013937604.1">
    <property type="nucleotide sequence ID" value="XM_014082129.1"/>
</dbReference>
<dbReference type="AlphaFoldDB" id="G9PC60"/>
<evidence type="ECO:0000313" key="2">
    <source>
        <dbReference type="Proteomes" id="UP000005426"/>
    </source>
</evidence>
<reference evidence="1 2" key="1">
    <citation type="journal article" date="2011" name="Genome Biol.">
        <title>Comparative genome sequence analysis underscores mycoparasitism as the ancestral life style of Trichoderma.</title>
        <authorList>
            <person name="Kubicek C.P."/>
            <person name="Herrera-Estrella A."/>
            <person name="Seidl-Seiboth V."/>
            <person name="Martinez D.A."/>
            <person name="Druzhinina I.S."/>
            <person name="Thon M."/>
            <person name="Zeilinger S."/>
            <person name="Casas-Flores S."/>
            <person name="Horwitz B.A."/>
            <person name="Mukherjee P.K."/>
            <person name="Mukherjee M."/>
            <person name="Kredics L."/>
            <person name="Alcaraz L.D."/>
            <person name="Aerts A."/>
            <person name="Antal Z."/>
            <person name="Atanasova L."/>
            <person name="Cervantes-Badillo M.G."/>
            <person name="Challacombe J."/>
            <person name="Chertkov O."/>
            <person name="McCluskey K."/>
            <person name="Coulpier F."/>
            <person name="Deshpande N."/>
            <person name="von Doehren H."/>
            <person name="Ebbole D.J."/>
            <person name="Esquivel-Naranjo E.U."/>
            <person name="Fekete E."/>
            <person name="Flipphi M."/>
            <person name="Glaser F."/>
            <person name="Gomez-Rodriguez E.Y."/>
            <person name="Gruber S."/>
            <person name="Han C."/>
            <person name="Henrissat B."/>
            <person name="Hermosa R."/>
            <person name="Hernandez-Onate M."/>
            <person name="Karaffa L."/>
            <person name="Kosti I."/>
            <person name="Le Crom S."/>
            <person name="Lindquist E."/>
            <person name="Lucas S."/>
            <person name="Luebeck M."/>
            <person name="Luebeck P.S."/>
            <person name="Margeot A."/>
            <person name="Metz B."/>
            <person name="Misra M."/>
            <person name="Nevalainen H."/>
            <person name="Omann M."/>
            <person name="Packer N."/>
            <person name="Perrone G."/>
            <person name="Uresti-Rivera E.E."/>
            <person name="Salamov A."/>
            <person name="Schmoll M."/>
            <person name="Seiboth B."/>
            <person name="Shapiro H."/>
            <person name="Sukno S."/>
            <person name="Tamayo-Ramos J.A."/>
            <person name="Tisch D."/>
            <person name="Wiest A."/>
            <person name="Wilkinson H.H."/>
            <person name="Zhang M."/>
            <person name="Coutinho P.M."/>
            <person name="Kenerley C.M."/>
            <person name="Monte E."/>
            <person name="Baker S.E."/>
            <person name="Grigoriev I.V."/>
        </authorList>
    </citation>
    <scope>NUCLEOTIDE SEQUENCE [LARGE SCALE GENOMIC DNA]</scope>
    <source>
        <strain evidence="2">ATCC 20476 / IMI 206040</strain>
    </source>
</reference>
<dbReference type="OrthoDB" id="4899876at2759"/>
<dbReference type="EMBL" id="ABDG02000029">
    <property type="protein sequence ID" value="EHK39442.1"/>
    <property type="molecule type" value="Genomic_DNA"/>
</dbReference>
<gene>
    <name evidence="1" type="ORF">TRIATDRAFT_279220</name>
</gene>